<dbReference type="NCBIfam" id="TIGR04409">
    <property type="entry name" value="LptC_YrbK"/>
    <property type="match status" value="1"/>
</dbReference>
<proteinExistence type="predicted"/>
<dbReference type="STRING" id="1121097.GCA_000428125_00848"/>
<dbReference type="PROSITE" id="PS51257">
    <property type="entry name" value="PROKAR_LIPOPROTEIN"/>
    <property type="match status" value="1"/>
</dbReference>
<dbReference type="eggNOG" id="COG3117">
    <property type="taxonomic scope" value="Bacteria"/>
</dbReference>
<keyword evidence="3" id="KW-1185">Reference proteome</keyword>
<keyword evidence="1" id="KW-0472">Membrane</keyword>
<dbReference type="InterPro" id="IPR026265">
    <property type="entry name" value="LptC"/>
</dbReference>
<comment type="caution">
    <text evidence="2">The sequence shown here is derived from an EMBL/GenBank/DDBJ whole genome shotgun (WGS) entry which is preliminary data.</text>
</comment>
<dbReference type="InterPro" id="IPR010664">
    <property type="entry name" value="LipoPS_assembly_LptC-rel"/>
</dbReference>
<dbReference type="Pfam" id="PF06835">
    <property type="entry name" value="LptC"/>
    <property type="match status" value="1"/>
</dbReference>
<dbReference type="Proteomes" id="UP000027601">
    <property type="component" value="Unassembled WGS sequence"/>
</dbReference>
<keyword evidence="1" id="KW-0812">Transmembrane</keyword>
<sequence length="203" mass="23778">MWFKQDRIFIHQFISITIVFGAIVMLVLLSSCTGEKKQLAEAIKERDSLPLMDTRGVTTLISDSGVTRYRIKTDEWLIYDKKRPSYWAFEKGVYLEKFDSLLHVDASIKADTAYYYDKQKLWKLSGHVAIKNQKGDKFNTEVLYWNEATQKVYSDKFIRIEQTDRIITGHGFDSNQQMTLYTIRNIEGIFYVDEDAKNDSLKK</sequence>
<evidence type="ECO:0000313" key="3">
    <source>
        <dbReference type="Proteomes" id="UP000027601"/>
    </source>
</evidence>
<dbReference type="Gene3D" id="2.60.450.10">
    <property type="entry name" value="Lipopolysaccharide (LPS) transport protein A like domain"/>
    <property type="match status" value="1"/>
</dbReference>
<evidence type="ECO:0008006" key="4">
    <source>
        <dbReference type="Google" id="ProtNLM"/>
    </source>
</evidence>
<keyword evidence="1" id="KW-1133">Transmembrane helix</keyword>
<name>A0A069D4E1_9BACE</name>
<dbReference type="EMBL" id="BAJS01000014">
    <property type="protein sequence ID" value="GAK37146.1"/>
    <property type="molecule type" value="Genomic_DNA"/>
</dbReference>
<evidence type="ECO:0000313" key="2">
    <source>
        <dbReference type="EMBL" id="GAK37146.1"/>
    </source>
</evidence>
<gene>
    <name evidence="2" type="ORF">JCM15093_2368</name>
</gene>
<feature type="transmembrane region" description="Helical" evidence="1">
    <location>
        <begin position="9"/>
        <end position="29"/>
    </location>
</feature>
<evidence type="ECO:0000256" key="1">
    <source>
        <dbReference type="SAM" id="Phobius"/>
    </source>
</evidence>
<reference evidence="2 3" key="1">
    <citation type="journal article" date="2015" name="Microbes Environ.">
        <title>Distribution and evolution of nitrogen fixation genes in the phylum bacteroidetes.</title>
        <authorList>
            <person name="Inoue J."/>
            <person name="Oshima K."/>
            <person name="Suda W."/>
            <person name="Sakamoto M."/>
            <person name="Iino T."/>
            <person name="Noda S."/>
            <person name="Hongoh Y."/>
            <person name="Hattori M."/>
            <person name="Ohkuma M."/>
        </authorList>
    </citation>
    <scope>NUCLEOTIDE SEQUENCE [LARGE SCALE GENOMIC DNA]</scope>
    <source>
        <strain evidence="2 3">JCM 15093</strain>
    </source>
</reference>
<dbReference type="GO" id="GO:0015221">
    <property type="term" value="F:lipopolysaccharide transmembrane transporter activity"/>
    <property type="evidence" value="ECO:0007669"/>
    <property type="project" value="InterPro"/>
</dbReference>
<organism evidence="2 3">
    <name type="scientific">Bacteroides graminisolvens DSM 19988 = JCM 15093</name>
    <dbReference type="NCBI Taxonomy" id="1121097"/>
    <lineage>
        <taxon>Bacteria</taxon>
        <taxon>Pseudomonadati</taxon>
        <taxon>Bacteroidota</taxon>
        <taxon>Bacteroidia</taxon>
        <taxon>Bacteroidales</taxon>
        <taxon>Bacteroidaceae</taxon>
        <taxon>Bacteroides</taxon>
    </lineage>
</organism>
<accession>A0A069D4E1</accession>
<protein>
    <recommendedName>
        <fullName evidence="4">LPS export ABC transporter periplasmic protein LptC</fullName>
    </recommendedName>
</protein>
<dbReference type="GO" id="GO:0005886">
    <property type="term" value="C:plasma membrane"/>
    <property type="evidence" value="ECO:0007669"/>
    <property type="project" value="InterPro"/>
</dbReference>
<dbReference type="AlphaFoldDB" id="A0A069D4E1"/>